<reference evidence="4 5" key="1">
    <citation type="submission" date="2016-10" db="EMBL/GenBank/DDBJ databases">
        <authorList>
            <person name="de Groot N.N."/>
        </authorList>
    </citation>
    <scope>NUCLEOTIDE SEQUENCE [LARGE SCALE GENOMIC DNA]</scope>
    <source>
        <strain evidence="4 5">DSM 15230</strain>
    </source>
</reference>
<dbReference type="RefSeq" id="WP_091363742.1">
    <property type="nucleotide sequence ID" value="NZ_FMXA01000007.1"/>
</dbReference>
<dbReference type="PANTHER" id="PTHR43877">
    <property type="entry name" value="AMINOALKYLPHOSPHONATE N-ACETYLTRANSFERASE-RELATED-RELATED"/>
    <property type="match status" value="1"/>
</dbReference>
<proteinExistence type="predicted"/>
<feature type="domain" description="N-acetyltransferase" evidence="3">
    <location>
        <begin position="2"/>
        <end position="139"/>
    </location>
</feature>
<evidence type="ECO:0000313" key="5">
    <source>
        <dbReference type="Proteomes" id="UP000199689"/>
    </source>
</evidence>
<dbReference type="GeneID" id="87755655"/>
<organism evidence="4 5">
    <name type="scientific">Allisonella histaminiformans</name>
    <dbReference type="NCBI Taxonomy" id="209880"/>
    <lineage>
        <taxon>Bacteria</taxon>
        <taxon>Bacillati</taxon>
        <taxon>Bacillota</taxon>
        <taxon>Negativicutes</taxon>
        <taxon>Veillonellales</taxon>
        <taxon>Veillonellaceae</taxon>
        <taxon>Allisonella</taxon>
    </lineage>
</organism>
<accession>A0A1G5VGU2</accession>
<name>A0A1G5VGU2_9FIRM</name>
<dbReference type="InterPro" id="IPR050832">
    <property type="entry name" value="Bact_Acetyltransf"/>
</dbReference>
<sequence>MIECKSFDKLPDDARRIREEVFVKEQGFTIEFDDKDSISRHMVLYADGIPAGTCRVFWDDQQKSYVIGRVAVRKIFRGNHYGTELLKAAEQEVREAGGKTLALAAQVRVKHFYESLGYTASGEEFLDEFCPHVWMRKVL</sequence>
<dbReference type="PANTHER" id="PTHR43877:SF2">
    <property type="entry name" value="AMINOALKYLPHOSPHONATE N-ACETYLTRANSFERASE-RELATED"/>
    <property type="match status" value="1"/>
</dbReference>
<evidence type="ECO:0000259" key="3">
    <source>
        <dbReference type="PROSITE" id="PS51186"/>
    </source>
</evidence>
<dbReference type="InterPro" id="IPR000182">
    <property type="entry name" value="GNAT_dom"/>
</dbReference>
<dbReference type="STRING" id="209880.SAMN02910343_00618"/>
<dbReference type="Gene3D" id="3.40.630.30">
    <property type="match status" value="1"/>
</dbReference>
<dbReference type="PROSITE" id="PS51186">
    <property type="entry name" value="GNAT"/>
    <property type="match status" value="1"/>
</dbReference>
<evidence type="ECO:0000313" key="4">
    <source>
        <dbReference type="EMBL" id="SDA45069.1"/>
    </source>
</evidence>
<dbReference type="InterPro" id="IPR016181">
    <property type="entry name" value="Acyl_CoA_acyltransferase"/>
</dbReference>
<dbReference type="OrthoDB" id="9796171at2"/>
<keyword evidence="2 4" id="KW-0012">Acyltransferase</keyword>
<keyword evidence="5" id="KW-1185">Reference proteome</keyword>
<dbReference type="GO" id="GO:0016747">
    <property type="term" value="F:acyltransferase activity, transferring groups other than amino-acyl groups"/>
    <property type="evidence" value="ECO:0007669"/>
    <property type="project" value="InterPro"/>
</dbReference>
<protein>
    <submittedName>
        <fullName evidence="4">Predicted N-acyltransferase, GNAT family</fullName>
    </submittedName>
</protein>
<dbReference type="CDD" id="cd04301">
    <property type="entry name" value="NAT_SF"/>
    <property type="match status" value="1"/>
</dbReference>
<gene>
    <name evidence="4" type="ORF">SAMN02910343_00618</name>
</gene>
<dbReference type="EMBL" id="FMXA01000007">
    <property type="protein sequence ID" value="SDA45069.1"/>
    <property type="molecule type" value="Genomic_DNA"/>
</dbReference>
<dbReference type="Pfam" id="PF13673">
    <property type="entry name" value="Acetyltransf_10"/>
    <property type="match status" value="1"/>
</dbReference>
<evidence type="ECO:0000256" key="1">
    <source>
        <dbReference type="ARBA" id="ARBA00022679"/>
    </source>
</evidence>
<keyword evidence="1 4" id="KW-0808">Transferase</keyword>
<evidence type="ECO:0000256" key="2">
    <source>
        <dbReference type="ARBA" id="ARBA00023315"/>
    </source>
</evidence>
<dbReference type="SUPFAM" id="SSF55729">
    <property type="entry name" value="Acyl-CoA N-acyltransferases (Nat)"/>
    <property type="match status" value="1"/>
</dbReference>
<dbReference type="AlphaFoldDB" id="A0A1G5VGU2"/>
<dbReference type="Proteomes" id="UP000199689">
    <property type="component" value="Unassembled WGS sequence"/>
</dbReference>